<protein>
    <recommendedName>
        <fullName evidence="8">DUF1985 domain-containing protein</fullName>
    </recommendedName>
</protein>
<evidence type="ECO:0000259" key="5">
    <source>
        <dbReference type="Pfam" id="PF09331"/>
    </source>
</evidence>
<keyword evidence="1" id="KW-0645">Protease</keyword>
<evidence type="ECO:0000256" key="1">
    <source>
        <dbReference type="ARBA" id="ARBA00022670"/>
    </source>
</evidence>
<name>A0ABQ7YNE9_BRANA</name>
<dbReference type="Pfam" id="PF09331">
    <property type="entry name" value="DUF1985"/>
    <property type="match status" value="1"/>
</dbReference>
<evidence type="ECO:0000256" key="3">
    <source>
        <dbReference type="SAM" id="MobiDB-lite"/>
    </source>
</evidence>
<evidence type="ECO:0000259" key="4">
    <source>
        <dbReference type="Pfam" id="PF02902"/>
    </source>
</evidence>
<feature type="region of interest" description="Disordered" evidence="3">
    <location>
        <begin position="173"/>
        <end position="207"/>
    </location>
</feature>
<dbReference type="Pfam" id="PF02902">
    <property type="entry name" value="Peptidase_C48"/>
    <property type="match status" value="1"/>
</dbReference>
<feature type="compositionally biased region" description="Acidic residues" evidence="3">
    <location>
        <begin position="183"/>
        <end position="192"/>
    </location>
</feature>
<evidence type="ECO:0008006" key="8">
    <source>
        <dbReference type="Google" id="ProtNLM"/>
    </source>
</evidence>
<evidence type="ECO:0000313" key="6">
    <source>
        <dbReference type="EMBL" id="KAH0869648.1"/>
    </source>
</evidence>
<keyword evidence="7" id="KW-1185">Reference proteome</keyword>
<reference evidence="6 7" key="1">
    <citation type="submission" date="2021-05" db="EMBL/GenBank/DDBJ databases">
        <title>Genome Assembly of Synthetic Allotetraploid Brassica napus Reveals Homoeologous Exchanges between Subgenomes.</title>
        <authorList>
            <person name="Davis J.T."/>
        </authorList>
    </citation>
    <scope>NUCLEOTIDE SEQUENCE [LARGE SCALE GENOMIC DNA]</scope>
    <source>
        <strain evidence="7">cv. Da-Ae</strain>
        <tissue evidence="6">Seedling</tissue>
    </source>
</reference>
<organism evidence="6 7">
    <name type="scientific">Brassica napus</name>
    <name type="common">Rape</name>
    <dbReference type="NCBI Taxonomy" id="3708"/>
    <lineage>
        <taxon>Eukaryota</taxon>
        <taxon>Viridiplantae</taxon>
        <taxon>Streptophyta</taxon>
        <taxon>Embryophyta</taxon>
        <taxon>Tracheophyta</taxon>
        <taxon>Spermatophyta</taxon>
        <taxon>Magnoliopsida</taxon>
        <taxon>eudicotyledons</taxon>
        <taxon>Gunneridae</taxon>
        <taxon>Pentapetalae</taxon>
        <taxon>rosids</taxon>
        <taxon>malvids</taxon>
        <taxon>Brassicales</taxon>
        <taxon>Brassicaceae</taxon>
        <taxon>Brassiceae</taxon>
        <taxon>Brassica</taxon>
    </lineage>
</organism>
<dbReference type="PANTHER" id="PTHR48449">
    <property type="entry name" value="DUF1985 DOMAIN-CONTAINING PROTEIN"/>
    <property type="match status" value="1"/>
</dbReference>
<accession>A0ABQ7YNE9</accession>
<evidence type="ECO:0000313" key="7">
    <source>
        <dbReference type="Proteomes" id="UP000824890"/>
    </source>
</evidence>
<dbReference type="EMBL" id="JAGKQM010000017">
    <property type="protein sequence ID" value="KAH0869648.1"/>
    <property type="molecule type" value="Genomic_DNA"/>
</dbReference>
<keyword evidence="2" id="KW-0378">Hydrolase</keyword>
<sequence>MENQTEVEPSLPIPERVFAFGEEPVGVSVTPYHKPFAISKILRALEDDEVDWCELFGTLKEVPVYSVIRMLKKRSVTAKETGLKYALLALLASVVLPTTHTPQISHEHAEKIKDLEGFLAFPWGRLSFDLLMSSIKERNEVSLSQNTIALKGFVLALQLVMIEAVPALMEAVHEGGSSGSEGESADDEDVPDEERKGKRSISPGHARETDCAGKVRVLSIISVASDDCNGQSEFGWSGDEEDVRVQNLQNLIEEGFRFTHTSFTGGVSKADVAIMREETRSEAEVRKITKQKSNQRSSDVVDVEYIASTVKASVSVELNHIDTQMKIFADSFSKFETNIVPNIQDMLNQFRDEIVRMLSNQPIVSPGTSRQNVPETVPVTCWNNGNLGAPSTSRGCSGNNEGHTGVGMDSPILPTEVRISREEVSNSKDSCVVGQPPARTHGEVDASHIITNAMIFAENGGNLIPNVESSGTKQAQQKGASVDLVTVAESSNSPKGSATPNELIVDPGLVFPKPTFSLGLTQEQPKKGNTSSVVINEESRGIVVNEDCIGVQAPNPEAPCHPCRKSKRQKVVPKALVGDYKCEKTFLSRAWEAHVASKSSDDSIELAAKFSQLIEMLKSPFSYTVNGVRISSKDMTVMLEKSSHLPPKVVDLLIHHTRALYNSDTEIFSKNQSVFLDTKFVSQFSKTYVRFSKVGNKDSFMFLASLLESFNAACTNLDPSRYYFPFNFDKSNWVGGCIDATSCHLVVLDCNTSICSDRLMCNELQPFATPNGSTEPQSVPICSYYGAPYSSSRIWGCRSLQIDTPNVVEGEVERVAVNIVERYHAII</sequence>
<feature type="domain" description="Ubiquitin-like protease family profile" evidence="4">
    <location>
        <begin position="644"/>
        <end position="759"/>
    </location>
</feature>
<gene>
    <name evidence="6" type="ORF">HID58_076670</name>
</gene>
<dbReference type="InterPro" id="IPR003653">
    <property type="entry name" value="Peptidase_C48_C"/>
</dbReference>
<dbReference type="InterPro" id="IPR015410">
    <property type="entry name" value="DUF1985"/>
</dbReference>
<proteinExistence type="predicted"/>
<comment type="caution">
    <text evidence="6">The sequence shown here is derived from an EMBL/GenBank/DDBJ whole genome shotgun (WGS) entry which is preliminary data.</text>
</comment>
<feature type="domain" description="DUF1985" evidence="5">
    <location>
        <begin position="51"/>
        <end position="134"/>
    </location>
</feature>
<evidence type="ECO:0000256" key="2">
    <source>
        <dbReference type="ARBA" id="ARBA00022801"/>
    </source>
</evidence>
<dbReference type="Proteomes" id="UP000824890">
    <property type="component" value="Unassembled WGS sequence"/>
</dbReference>
<dbReference type="PANTHER" id="PTHR48449:SF2">
    <property type="entry name" value="UBIQUITIN-LIKE PROTEASE FAMILY PROFILE DOMAIN-CONTAINING PROTEIN"/>
    <property type="match status" value="1"/>
</dbReference>